<dbReference type="GO" id="GO:1990115">
    <property type="term" value="P:RNA polymerase III assembly"/>
    <property type="evidence" value="ECO:0007669"/>
    <property type="project" value="TreeGrafter"/>
</dbReference>
<dbReference type="Pfam" id="PF02996">
    <property type="entry name" value="Prefoldin"/>
    <property type="match status" value="1"/>
</dbReference>
<evidence type="ECO:0000313" key="5">
    <source>
        <dbReference type="Proteomes" id="UP000000599"/>
    </source>
</evidence>
<dbReference type="OrthoDB" id="21413at2759"/>
<feature type="domain" description="DUF3835" evidence="3">
    <location>
        <begin position="845"/>
        <end position="910"/>
    </location>
</feature>
<dbReference type="GO" id="GO:1990113">
    <property type="term" value="P:RNA polymerase I assembly"/>
    <property type="evidence" value="ECO:0007669"/>
    <property type="project" value="TreeGrafter"/>
</dbReference>
<feature type="domain" description="DUF3835" evidence="3">
    <location>
        <begin position="437"/>
        <end position="477"/>
    </location>
</feature>
<dbReference type="OMA" id="FKLKQVC"/>
<comment type="similarity">
    <text evidence="1">Belongs to the prefoldin subunit alpha family.</text>
</comment>
<dbReference type="Proteomes" id="UP000000599">
    <property type="component" value="Chromosome F"/>
</dbReference>
<dbReference type="STRING" id="284592.Q6BKW2"/>
<dbReference type="GO" id="GO:0005737">
    <property type="term" value="C:cytoplasm"/>
    <property type="evidence" value="ECO:0007669"/>
    <property type="project" value="TreeGrafter"/>
</dbReference>
<dbReference type="GO" id="GO:0006457">
    <property type="term" value="P:protein folding"/>
    <property type="evidence" value="ECO:0007669"/>
    <property type="project" value="InterPro"/>
</dbReference>
<feature type="compositionally biased region" description="Basic residues" evidence="2">
    <location>
        <begin position="904"/>
        <end position="916"/>
    </location>
</feature>
<dbReference type="HOGENOM" id="CLU_021988_0_0_1"/>
<sequence length="916" mass="104358">MDGIVDQIQRTASGLNVKRKLLLNQIDLYKDLQAKIDMKAEKTMVLLGDGYFVEMSPKDAKDYLKRRITNVNDIVEGFNTKIRDAENTMDHISKFREIETKNGKKESNNEEGLPFFDIQEELDDEDNILSVKINNKSQTFEKSKSNKEEQVDEGLPMMDIQEEIDEDGNVKSVKINNKVQKIDEKVEEKHLKQNEPLILKEQNQNSDKTEEIDSQDGNQLSELLQDMGLVPSKKSNEINIDQDKLLDKIDELKIDANDKFKLKQICVEGYKSLQDQSFEKTGNDDDQDAEKTDEEIISNLVVENNLQHLLSTDDADKSRKKGVEGNQLALDGNELLELELIADKFDDINNSMMHADDEEWDFEFDDEGEEHDDDDDEEEDFSDDLLYGNSGATFIPQNEFSSGAQNFNNLLWKQVMDLRNKKAQAQTSNYNPANSRTKKSVRFSEKLEINEIENVSEELKNIDHFRQNISRFKQDRLSKSNDNEIQDVIMSLEKSKSNNFESPVNDIVERGPVSDIVEKDEPVSGIVGTDEPVNDIVERGPVSDIVERNGPVSDIVERNGPVSDIVERNGPVSDIVERNGPVSDIVERGPVSDIVERNGPVSDIVERNGPVSDIVERNETVRDIVEREPVSDIIEREPISDIIVRNEPVSDIIERDPISDIVEEPISKVHLDEMNKSTDAPDTNKPRISKFKQMKATSAPQQSPKPPIKTHIKSFEITDIEQGRTRKAAIEESIKETEDNPMHIMDTTLDYNSMQDDMDTMVKAYALGMYDDDIMTEGPVVEQLGDFETLNKIIESMPNREVSTAKSVESTNDNAEETFDPYLDQVGGEYQDDDDDDDDAPVLGDIMENDIVPPPDIEQTILDQEVTSNYHRLRQKLFFTNNTYQQDNNEFEPIDEHGNNLRISKFKASKHTSKHR</sequence>
<dbReference type="EMBL" id="CR382138">
    <property type="protein sequence ID" value="CAG89542.2"/>
    <property type="molecule type" value="Genomic_DNA"/>
</dbReference>
<gene>
    <name evidence="4" type="ordered locus">DEHA2F18722g</name>
</gene>
<dbReference type="InterPro" id="IPR009053">
    <property type="entry name" value="Prefoldin"/>
</dbReference>
<evidence type="ECO:0000259" key="3">
    <source>
        <dbReference type="Pfam" id="PF12927"/>
    </source>
</evidence>
<dbReference type="GO" id="GO:1990114">
    <property type="term" value="P:RNA polymerase II core complex assembly"/>
    <property type="evidence" value="ECO:0007669"/>
    <property type="project" value="TreeGrafter"/>
</dbReference>
<dbReference type="KEGG" id="dha:DEHA2F18722g"/>
<dbReference type="SUPFAM" id="SSF46579">
    <property type="entry name" value="Prefoldin"/>
    <property type="match status" value="1"/>
</dbReference>
<proteinExistence type="inferred from homology"/>
<dbReference type="PANTHER" id="PTHR12674">
    <property type="entry name" value="PREFOLDIN SUBUNIT 5"/>
    <property type="match status" value="1"/>
</dbReference>
<evidence type="ECO:0000313" key="4">
    <source>
        <dbReference type="EMBL" id="CAG89542.2"/>
    </source>
</evidence>
<dbReference type="PANTHER" id="PTHR12674:SF2">
    <property type="entry name" value="PREFOLDIN SUBUNIT 5"/>
    <property type="match status" value="1"/>
</dbReference>
<reference evidence="4 5" key="1">
    <citation type="journal article" date="2004" name="Nature">
        <title>Genome evolution in yeasts.</title>
        <authorList>
            <consortium name="Genolevures"/>
            <person name="Dujon B."/>
            <person name="Sherman D."/>
            <person name="Fischer G."/>
            <person name="Durrens P."/>
            <person name="Casaregola S."/>
            <person name="Lafontaine I."/>
            <person name="de Montigny J."/>
            <person name="Marck C."/>
            <person name="Neuveglise C."/>
            <person name="Talla E."/>
            <person name="Goffard N."/>
            <person name="Frangeul L."/>
            <person name="Aigle M."/>
            <person name="Anthouard V."/>
            <person name="Babour A."/>
            <person name="Barbe V."/>
            <person name="Barnay S."/>
            <person name="Blanchin S."/>
            <person name="Beckerich J.M."/>
            <person name="Beyne E."/>
            <person name="Bleykasten C."/>
            <person name="Boisrame A."/>
            <person name="Boyer J."/>
            <person name="Cattolico L."/>
            <person name="Confanioleri F."/>
            <person name="de Daruvar A."/>
            <person name="Despons L."/>
            <person name="Fabre E."/>
            <person name="Fairhead C."/>
            <person name="Ferry-Dumazet H."/>
            <person name="Groppi A."/>
            <person name="Hantraye F."/>
            <person name="Hennequin C."/>
            <person name="Jauniaux N."/>
            <person name="Joyet P."/>
            <person name="Kachouri R."/>
            <person name="Kerrest A."/>
            <person name="Koszul R."/>
            <person name="Lemaire M."/>
            <person name="Lesur I."/>
            <person name="Ma L."/>
            <person name="Muller H."/>
            <person name="Nicaud J.M."/>
            <person name="Nikolski M."/>
            <person name="Oztas S."/>
            <person name="Ozier-Kalogeropoulos O."/>
            <person name="Pellenz S."/>
            <person name="Potier S."/>
            <person name="Richard G.F."/>
            <person name="Straub M.L."/>
            <person name="Suleau A."/>
            <person name="Swennene D."/>
            <person name="Tekaia F."/>
            <person name="Wesolowski-Louvel M."/>
            <person name="Westhof E."/>
            <person name="Wirth B."/>
            <person name="Zeniou-Meyer M."/>
            <person name="Zivanovic I."/>
            <person name="Bolotin-Fukuhara M."/>
            <person name="Thierry A."/>
            <person name="Bouchier C."/>
            <person name="Caudron B."/>
            <person name="Scarpelli C."/>
            <person name="Gaillardin C."/>
            <person name="Weissenbach J."/>
            <person name="Wincker P."/>
            <person name="Souciet J.L."/>
        </authorList>
    </citation>
    <scope>NUCLEOTIDE SEQUENCE [LARGE SCALE GENOMIC DNA]</scope>
    <source>
        <strain evidence="5">ATCC 36239 / CBS 767 / BCRC 21394 / JCM 1990 / NBRC 0083 / IGC 2968</strain>
    </source>
</reference>
<dbReference type="GO" id="GO:0051082">
    <property type="term" value="F:unfolded protein binding"/>
    <property type="evidence" value="ECO:0007669"/>
    <property type="project" value="InterPro"/>
</dbReference>
<dbReference type="InParanoid" id="Q6BKW2"/>
<organism evidence="4 5">
    <name type="scientific">Debaryomyces hansenii (strain ATCC 36239 / CBS 767 / BCRC 21394 / JCM 1990 / NBRC 0083 / IGC 2968)</name>
    <name type="common">Yeast</name>
    <name type="synonym">Torulaspora hansenii</name>
    <dbReference type="NCBI Taxonomy" id="284592"/>
    <lineage>
        <taxon>Eukaryota</taxon>
        <taxon>Fungi</taxon>
        <taxon>Dikarya</taxon>
        <taxon>Ascomycota</taxon>
        <taxon>Saccharomycotina</taxon>
        <taxon>Pichiomycetes</taxon>
        <taxon>Debaryomycetaceae</taxon>
        <taxon>Debaryomyces</taxon>
    </lineage>
</organism>
<dbReference type="GO" id="GO:0016272">
    <property type="term" value="C:prefoldin complex"/>
    <property type="evidence" value="ECO:0007669"/>
    <property type="project" value="InterPro"/>
</dbReference>
<dbReference type="VEuPathDB" id="FungiDB:DEHA2F18722g"/>
<dbReference type="InterPro" id="IPR024325">
    <property type="entry name" value="DUF3835"/>
</dbReference>
<evidence type="ECO:0000256" key="1">
    <source>
        <dbReference type="ARBA" id="ARBA00010048"/>
    </source>
</evidence>
<name>Q6BKW2_DEBHA</name>
<feature type="region of interest" description="Disordered" evidence="2">
    <location>
        <begin position="673"/>
        <end position="709"/>
    </location>
</feature>
<dbReference type="eggNOG" id="ENOG502QVS0">
    <property type="taxonomic scope" value="Eukaryota"/>
</dbReference>
<dbReference type="AlphaFoldDB" id="Q6BKW2"/>
<protein>
    <submittedName>
        <fullName evidence="4">DEHA2F18722p</fullName>
    </submittedName>
</protein>
<accession>Q6BKW2</accession>
<feature type="region of interest" description="Disordered" evidence="2">
    <location>
        <begin position="193"/>
        <end position="215"/>
    </location>
</feature>
<dbReference type="GeneID" id="2903721"/>
<dbReference type="Gene3D" id="1.10.287.370">
    <property type="match status" value="1"/>
</dbReference>
<dbReference type="InterPro" id="IPR011599">
    <property type="entry name" value="PFD_alpha_archaea"/>
</dbReference>
<dbReference type="RefSeq" id="XP_461159.2">
    <property type="nucleotide sequence ID" value="XM_461159.1"/>
</dbReference>
<keyword evidence="5" id="KW-1185">Reference proteome</keyword>
<dbReference type="Pfam" id="PF12927">
    <property type="entry name" value="DUF3835"/>
    <property type="match status" value="2"/>
</dbReference>
<dbReference type="InterPro" id="IPR004127">
    <property type="entry name" value="Prefoldin_subunit_alpha"/>
</dbReference>
<feature type="region of interest" description="Disordered" evidence="2">
    <location>
        <begin position="886"/>
        <end position="916"/>
    </location>
</feature>
<evidence type="ECO:0000256" key="2">
    <source>
        <dbReference type="SAM" id="MobiDB-lite"/>
    </source>
</evidence>
<dbReference type="FunCoup" id="Q6BKW2">
    <property type="interactions" value="126"/>
</dbReference>